<organism evidence="2 3">
    <name type="scientific">Rozella allomycis (strain CSF55)</name>
    <dbReference type="NCBI Taxonomy" id="988480"/>
    <lineage>
        <taxon>Eukaryota</taxon>
        <taxon>Fungi</taxon>
        <taxon>Fungi incertae sedis</taxon>
        <taxon>Cryptomycota</taxon>
        <taxon>Cryptomycota incertae sedis</taxon>
        <taxon>Rozella</taxon>
    </lineage>
</organism>
<evidence type="ECO:0000256" key="1">
    <source>
        <dbReference type="SAM" id="SignalP"/>
    </source>
</evidence>
<dbReference type="HOGENOM" id="CLU_1469010_0_0_1"/>
<proteinExistence type="predicted"/>
<evidence type="ECO:0000313" key="2">
    <source>
        <dbReference type="EMBL" id="EPZ31891.1"/>
    </source>
</evidence>
<protein>
    <recommendedName>
        <fullName evidence="4">Secreted protein</fullName>
    </recommendedName>
</protein>
<keyword evidence="3" id="KW-1185">Reference proteome</keyword>
<sequence length="184" mass="20158">MVSKLIILLCITLSMWAFVIKEIHNNSSESSRPLHPYAIEETPNAQGLQEIESLEDVNLSTSEQIEEIEGRLRSMQVEELETANENEPELEIEEFTNGNQTEGYGGTELDGAAPLAQLFNGLNNMATRLDAKAQEINNRNISDEDVGAQLGAGFEMLGEMLNCFLQPAAGNGTNTEATPECVIQ</sequence>
<feature type="signal peptide" evidence="1">
    <location>
        <begin position="1"/>
        <end position="17"/>
    </location>
</feature>
<dbReference type="EMBL" id="KE561207">
    <property type="protein sequence ID" value="EPZ31891.1"/>
    <property type="molecule type" value="Genomic_DNA"/>
</dbReference>
<feature type="chain" id="PRO_5001704725" description="Secreted protein" evidence="1">
    <location>
        <begin position="18"/>
        <end position="184"/>
    </location>
</feature>
<reference evidence="2 3" key="1">
    <citation type="journal article" date="2013" name="Curr. Biol.">
        <title>Shared signatures of parasitism and phylogenomics unite Cryptomycota and microsporidia.</title>
        <authorList>
            <person name="James T.Y."/>
            <person name="Pelin A."/>
            <person name="Bonen L."/>
            <person name="Ahrendt S."/>
            <person name="Sain D."/>
            <person name="Corradi N."/>
            <person name="Stajich J.E."/>
        </authorList>
    </citation>
    <scope>NUCLEOTIDE SEQUENCE [LARGE SCALE GENOMIC DNA]</scope>
    <source>
        <strain evidence="2 3">CSF55</strain>
    </source>
</reference>
<keyword evidence="1" id="KW-0732">Signal</keyword>
<gene>
    <name evidence="2" type="ORF">O9G_003601</name>
</gene>
<accession>A0A075APA9</accession>
<evidence type="ECO:0000313" key="3">
    <source>
        <dbReference type="Proteomes" id="UP000030755"/>
    </source>
</evidence>
<dbReference type="AlphaFoldDB" id="A0A075APA9"/>
<dbReference type="Proteomes" id="UP000030755">
    <property type="component" value="Unassembled WGS sequence"/>
</dbReference>
<evidence type="ECO:0008006" key="4">
    <source>
        <dbReference type="Google" id="ProtNLM"/>
    </source>
</evidence>
<name>A0A075APA9_ROZAC</name>